<feature type="compositionally biased region" description="Low complexity" evidence="1">
    <location>
        <begin position="167"/>
        <end position="176"/>
    </location>
</feature>
<proteinExistence type="predicted"/>
<dbReference type="RefSeq" id="WP_186814536.1">
    <property type="nucleotide sequence ID" value="NZ_BJYK01000006.1"/>
</dbReference>
<evidence type="ECO:0008006" key="4">
    <source>
        <dbReference type="Google" id="ProtNLM"/>
    </source>
</evidence>
<evidence type="ECO:0000313" key="3">
    <source>
        <dbReference type="Proteomes" id="UP000321484"/>
    </source>
</evidence>
<accession>A0A511YYY3</accession>
<dbReference type="EMBL" id="BJYK01000006">
    <property type="protein sequence ID" value="GEN80408.1"/>
    <property type="molecule type" value="Genomic_DNA"/>
</dbReference>
<comment type="caution">
    <text evidence="2">The sequence shown here is derived from an EMBL/GenBank/DDBJ whole genome shotgun (WGS) entry which is preliminary data.</text>
</comment>
<evidence type="ECO:0000256" key="1">
    <source>
        <dbReference type="SAM" id="MobiDB-lite"/>
    </source>
</evidence>
<keyword evidence="3" id="KW-1185">Reference proteome</keyword>
<feature type="compositionally biased region" description="Pro residues" evidence="1">
    <location>
        <begin position="210"/>
        <end position="230"/>
    </location>
</feature>
<protein>
    <recommendedName>
        <fullName evidence="4">CHAT domain-containing protein</fullName>
    </recommendedName>
</protein>
<reference evidence="2 3" key="1">
    <citation type="submission" date="2019-07" db="EMBL/GenBank/DDBJ databases">
        <title>Whole genome shotgun sequence of Actinotalea fermentans NBRC 105374.</title>
        <authorList>
            <person name="Hosoyama A."/>
            <person name="Uohara A."/>
            <person name="Ohji S."/>
            <person name="Ichikawa N."/>
        </authorList>
    </citation>
    <scope>NUCLEOTIDE SEQUENCE [LARGE SCALE GENOMIC DNA]</scope>
    <source>
        <strain evidence="2 3">NBRC 105374</strain>
    </source>
</reference>
<sequence>MRLRVGVVGVDARGAAAVAAAAGHADLLAVKPLPAGVQLLLTPAALLDDAARGGTRARFVVVLGDPAGLDPAAVAAAADALGADLVVARWSPARDDHGGPDHAPGDPDDAGAVLRGVVDALVGGAVLGDAFLAGLGAVTPLIGDASLLSWTDLGALLDPFGGRGAGAEPPEAAAPPETAPPDDAAPPPPPAPPSPPPPPPRARPRRRTPAPAPPPHEPAPAPAPEPPPPGTDDRWLQCTVAPDARAARSAERAGTPLPAHAVTEGRNRVTVFVGPAEAGALRAGDLTDAELGFTSPDVESVRLTAVLVPLHPRGEPSRATLRVPRVGRSSDAVLRLDVPAGTREVSARLLLVHRNRVLQTAVLSGAVGGSATLTELALVRPGLAGLRDRRRFDATVVANHDAAGRAGLMGHRDGRTTSVEVAAMREIEPVLGRLRSLLISAAYLPTRRPTRADDGVPRHAWTRREVDLLVELAVHGRDLHGFLEAALLPFGAELKRLQVVTARTGAFLPLELAYTRPAPDPDAGICPSWAAGGSACGPGCGAGPDDTSIVCPAAFLGLSATIERHYVDGPQSADGRQYLTTAAPVRGRSRLTVTRGALGASSTVAAKDVAAALAALAAVDPGVRRAGTWQEWTTALAAADTDLLVLVPHADVQRATLEISTATLARGRIEARHVTGGRDVRPVVLLLGCDTAGSAEDPAGFATRFLARDAAVVVASLTMLGTGHAARLAGRLVTDLRAAAGDRRRTPVGDLVTACRRAAVADGLIAALAVAAYGDADWTI</sequence>
<dbReference type="AlphaFoldDB" id="A0A511YYY3"/>
<feature type="compositionally biased region" description="Pro residues" evidence="1">
    <location>
        <begin position="177"/>
        <end position="201"/>
    </location>
</feature>
<dbReference type="Proteomes" id="UP000321484">
    <property type="component" value="Unassembled WGS sequence"/>
</dbReference>
<organism evidence="2 3">
    <name type="scientific">Actinotalea fermentans</name>
    <dbReference type="NCBI Taxonomy" id="43671"/>
    <lineage>
        <taxon>Bacteria</taxon>
        <taxon>Bacillati</taxon>
        <taxon>Actinomycetota</taxon>
        <taxon>Actinomycetes</taxon>
        <taxon>Micrococcales</taxon>
        <taxon>Cellulomonadaceae</taxon>
        <taxon>Actinotalea</taxon>
    </lineage>
</organism>
<evidence type="ECO:0000313" key="2">
    <source>
        <dbReference type="EMBL" id="GEN80408.1"/>
    </source>
</evidence>
<gene>
    <name evidence="2" type="ORF">AFE02nite_21420</name>
</gene>
<name>A0A511YYY3_9CELL</name>
<feature type="region of interest" description="Disordered" evidence="1">
    <location>
        <begin position="161"/>
        <end position="236"/>
    </location>
</feature>